<evidence type="ECO:0000256" key="6">
    <source>
        <dbReference type="ARBA" id="ARBA00022605"/>
    </source>
</evidence>
<dbReference type="EMBL" id="JAQOSQ010000006">
    <property type="protein sequence ID" value="MDJ1183210.1"/>
    <property type="molecule type" value="Genomic_DNA"/>
</dbReference>
<dbReference type="Gene3D" id="3.40.640.10">
    <property type="entry name" value="Type I PLP-dependent aspartate aminotransferase-like (Major domain)"/>
    <property type="match status" value="1"/>
</dbReference>
<keyword evidence="7 11" id="KW-0808">Transferase</keyword>
<evidence type="ECO:0000256" key="1">
    <source>
        <dbReference type="ARBA" id="ARBA00001933"/>
    </source>
</evidence>
<dbReference type="Proteomes" id="UP001232992">
    <property type="component" value="Unassembled WGS sequence"/>
</dbReference>
<organism evidence="13 14">
    <name type="scientific">Roseofilum casamattae BLCC-M143</name>
    <dbReference type="NCBI Taxonomy" id="3022442"/>
    <lineage>
        <taxon>Bacteria</taxon>
        <taxon>Bacillati</taxon>
        <taxon>Cyanobacteriota</taxon>
        <taxon>Cyanophyceae</taxon>
        <taxon>Desertifilales</taxon>
        <taxon>Desertifilaceae</taxon>
        <taxon>Roseofilum</taxon>
        <taxon>Roseofilum casamattae</taxon>
    </lineage>
</organism>
<dbReference type="InterPro" id="IPR015421">
    <property type="entry name" value="PyrdxlP-dep_Trfase_major"/>
</dbReference>
<comment type="similarity">
    <text evidence="3 11">Belongs to the class-II pyridoxal-phosphate-dependent aminotransferase family. Histidinol-phosphate aminotransferase subfamily.</text>
</comment>
<comment type="cofactor">
    <cofactor evidence="1 11">
        <name>pyridoxal 5'-phosphate</name>
        <dbReference type="ChEBI" id="CHEBI:597326"/>
    </cofactor>
</comment>
<name>A0ABT7BVJ0_9CYAN</name>
<proteinExistence type="inferred from homology"/>
<dbReference type="CDD" id="cd00609">
    <property type="entry name" value="AAT_like"/>
    <property type="match status" value="1"/>
</dbReference>
<evidence type="ECO:0000256" key="8">
    <source>
        <dbReference type="ARBA" id="ARBA00022898"/>
    </source>
</evidence>
<dbReference type="InterPro" id="IPR004839">
    <property type="entry name" value="Aminotransferase_I/II_large"/>
</dbReference>
<dbReference type="SUPFAM" id="SSF53383">
    <property type="entry name" value="PLP-dependent transferases"/>
    <property type="match status" value="1"/>
</dbReference>
<accession>A0ABT7BVJ0</accession>
<dbReference type="EC" id="2.6.1.9" evidence="11"/>
<evidence type="ECO:0000313" key="13">
    <source>
        <dbReference type="EMBL" id="MDJ1183210.1"/>
    </source>
</evidence>
<comment type="subunit">
    <text evidence="4 11">Homodimer.</text>
</comment>
<sequence length="369" mass="40989">MVSFIRPQIARLNAYKPNPGGAPRGTIIDHLDANESPYDLPDELKQKLADIYVHQMDSNRYPDGSHDRLKRAIAEYATASATLEEQLSSDRISVGNGSDELIRSVLMATCVGEKASVLVASPTFSMYGILAQTLGIPVITVERDPESFAINPEVVQQAIASETAMPVRVIFVVHPNSPTANPLTPAEIDGLKQLPPDILVVIDEAYFEFSQQTLLAELENYPNWLILRTFSKAFRLASHRVGYALGHPEVISALEKVRLPYNLPSLSQTAAEFVLHHRQAILAVIPELLQERDKLFSALQELSQLRVWPSGANFLYARLQDEADNGYKNLCDRLKEKGTLIRNTGGGLRITVGSPEENQRTRDRLIELL</sequence>
<gene>
    <name evidence="11" type="primary">hisC</name>
    <name evidence="13" type="ORF">PMH09_08375</name>
</gene>
<dbReference type="PANTHER" id="PTHR43643:SF6">
    <property type="entry name" value="HISTIDINOL-PHOSPHATE AMINOTRANSFERASE"/>
    <property type="match status" value="1"/>
</dbReference>
<evidence type="ECO:0000256" key="9">
    <source>
        <dbReference type="ARBA" id="ARBA00023102"/>
    </source>
</evidence>
<dbReference type="InterPro" id="IPR050106">
    <property type="entry name" value="HistidinolP_aminotransfase"/>
</dbReference>
<dbReference type="NCBIfam" id="NF002726">
    <property type="entry name" value="PRK02610.1"/>
    <property type="match status" value="1"/>
</dbReference>
<evidence type="ECO:0000256" key="4">
    <source>
        <dbReference type="ARBA" id="ARBA00011738"/>
    </source>
</evidence>
<dbReference type="PANTHER" id="PTHR43643">
    <property type="entry name" value="HISTIDINOL-PHOSPHATE AMINOTRANSFERASE 2"/>
    <property type="match status" value="1"/>
</dbReference>
<evidence type="ECO:0000259" key="12">
    <source>
        <dbReference type="Pfam" id="PF00155"/>
    </source>
</evidence>
<dbReference type="Pfam" id="PF00155">
    <property type="entry name" value="Aminotran_1_2"/>
    <property type="match status" value="1"/>
</dbReference>
<feature type="modified residue" description="N6-(pyridoxal phosphate)lysine" evidence="11">
    <location>
        <position position="232"/>
    </location>
</feature>
<comment type="pathway">
    <text evidence="2 11">Amino-acid biosynthesis; L-histidine biosynthesis; L-histidine from 5-phospho-alpha-D-ribose 1-diphosphate: step 7/9.</text>
</comment>
<protein>
    <recommendedName>
        <fullName evidence="11">Histidinol-phosphate aminotransferase</fullName>
        <ecNumber evidence="11">2.6.1.9</ecNumber>
    </recommendedName>
    <alternativeName>
        <fullName evidence="11">Imidazole acetol-phosphate transaminase</fullName>
    </alternativeName>
</protein>
<evidence type="ECO:0000313" key="14">
    <source>
        <dbReference type="Proteomes" id="UP001232992"/>
    </source>
</evidence>
<dbReference type="NCBIfam" id="TIGR01141">
    <property type="entry name" value="hisC"/>
    <property type="match status" value="1"/>
</dbReference>
<comment type="catalytic activity">
    <reaction evidence="10 11">
        <text>L-histidinol phosphate + 2-oxoglutarate = 3-(imidazol-4-yl)-2-oxopropyl phosphate + L-glutamate</text>
        <dbReference type="Rhea" id="RHEA:23744"/>
        <dbReference type="ChEBI" id="CHEBI:16810"/>
        <dbReference type="ChEBI" id="CHEBI:29985"/>
        <dbReference type="ChEBI" id="CHEBI:57766"/>
        <dbReference type="ChEBI" id="CHEBI:57980"/>
        <dbReference type="EC" id="2.6.1.9"/>
    </reaction>
</comment>
<dbReference type="Gene3D" id="3.90.1150.10">
    <property type="entry name" value="Aspartate Aminotransferase, domain 1"/>
    <property type="match status" value="1"/>
</dbReference>
<keyword evidence="9 11" id="KW-0368">Histidine biosynthesis</keyword>
<dbReference type="RefSeq" id="WP_283757865.1">
    <property type="nucleotide sequence ID" value="NZ_JAQOSQ010000006.1"/>
</dbReference>
<keyword evidence="8 11" id="KW-0663">Pyridoxal phosphate</keyword>
<evidence type="ECO:0000256" key="10">
    <source>
        <dbReference type="ARBA" id="ARBA00047481"/>
    </source>
</evidence>
<keyword evidence="6 11" id="KW-0028">Amino-acid biosynthesis</keyword>
<comment type="caution">
    <text evidence="13">The sequence shown here is derived from an EMBL/GenBank/DDBJ whole genome shotgun (WGS) entry which is preliminary data.</text>
</comment>
<dbReference type="HAMAP" id="MF_01023">
    <property type="entry name" value="HisC_aminotrans_2"/>
    <property type="match status" value="1"/>
</dbReference>
<dbReference type="InterPro" id="IPR015422">
    <property type="entry name" value="PyrdxlP-dep_Trfase_small"/>
</dbReference>
<keyword evidence="5 11" id="KW-0032">Aminotransferase</keyword>
<evidence type="ECO:0000256" key="5">
    <source>
        <dbReference type="ARBA" id="ARBA00022576"/>
    </source>
</evidence>
<evidence type="ECO:0000256" key="7">
    <source>
        <dbReference type="ARBA" id="ARBA00022679"/>
    </source>
</evidence>
<dbReference type="InterPro" id="IPR005861">
    <property type="entry name" value="HisP_aminotrans"/>
</dbReference>
<reference evidence="13 14" key="1">
    <citation type="submission" date="2023-01" db="EMBL/GenBank/DDBJ databases">
        <title>Novel diversity within Roseofilum (Cyanobacteria; Desertifilaceae) from marine benthic mats with descriptions of four novel species.</title>
        <authorList>
            <person name="Wang Y."/>
            <person name="Berthold D.E."/>
            <person name="Hu J."/>
            <person name="Lefler F.W."/>
            <person name="Laughinghouse H.D. IV."/>
        </authorList>
    </citation>
    <scope>NUCLEOTIDE SEQUENCE [LARGE SCALE GENOMIC DNA]</scope>
    <source>
        <strain evidence="13 14">BLCC-M143</strain>
    </source>
</reference>
<keyword evidence="14" id="KW-1185">Reference proteome</keyword>
<feature type="domain" description="Aminotransferase class I/classII large" evidence="12">
    <location>
        <begin position="31"/>
        <end position="365"/>
    </location>
</feature>
<evidence type="ECO:0000256" key="2">
    <source>
        <dbReference type="ARBA" id="ARBA00005011"/>
    </source>
</evidence>
<dbReference type="GO" id="GO:0004400">
    <property type="term" value="F:histidinol-phosphate transaminase activity"/>
    <property type="evidence" value="ECO:0007669"/>
    <property type="project" value="UniProtKB-EC"/>
</dbReference>
<evidence type="ECO:0000256" key="3">
    <source>
        <dbReference type="ARBA" id="ARBA00007970"/>
    </source>
</evidence>
<dbReference type="InterPro" id="IPR015424">
    <property type="entry name" value="PyrdxlP-dep_Trfase"/>
</dbReference>
<evidence type="ECO:0000256" key="11">
    <source>
        <dbReference type="HAMAP-Rule" id="MF_01023"/>
    </source>
</evidence>